<dbReference type="EMBL" id="BAABIE010000011">
    <property type="protein sequence ID" value="GAA4752798.1"/>
    <property type="molecule type" value="Genomic_DNA"/>
</dbReference>
<evidence type="ECO:0000313" key="1">
    <source>
        <dbReference type="EMBL" id="GAA4752798.1"/>
    </source>
</evidence>
<gene>
    <name evidence="1" type="ORF">GCM10023217_24810</name>
</gene>
<comment type="caution">
    <text evidence="1">The sequence shown here is derived from an EMBL/GenBank/DDBJ whole genome shotgun (WGS) entry which is preliminary data.</text>
</comment>
<reference evidence="2" key="1">
    <citation type="journal article" date="2019" name="Int. J. Syst. Evol. Microbiol.">
        <title>The Global Catalogue of Microorganisms (GCM) 10K type strain sequencing project: providing services to taxonomists for standard genome sequencing and annotation.</title>
        <authorList>
            <consortium name="The Broad Institute Genomics Platform"/>
            <consortium name="The Broad Institute Genome Sequencing Center for Infectious Disease"/>
            <person name="Wu L."/>
            <person name="Ma J."/>
        </authorList>
    </citation>
    <scope>NUCLEOTIDE SEQUENCE [LARGE SCALE GENOMIC DNA]</scope>
    <source>
        <strain evidence="2">JCM 18077</strain>
    </source>
</reference>
<accession>A0ABP8ZCL8</accession>
<dbReference type="Proteomes" id="UP001500822">
    <property type="component" value="Unassembled WGS sequence"/>
</dbReference>
<organism evidence="1 2">
    <name type="scientific">Gordonia alkaliphila</name>
    <dbReference type="NCBI Taxonomy" id="1053547"/>
    <lineage>
        <taxon>Bacteria</taxon>
        <taxon>Bacillati</taxon>
        <taxon>Actinomycetota</taxon>
        <taxon>Actinomycetes</taxon>
        <taxon>Mycobacteriales</taxon>
        <taxon>Gordoniaceae</taxon>
        <taxon>Gordonia</taxon>
    </lineage>
</organism>
<protein>
    <submittedName>
        <fullName evidence="1">Uncharacterized protein</fullName>
    </submittedName>
</protein>
<keyword evidence="2" id="KW-1185">Reference proteome</keyword>
<proteinExistence type="predicted"/>
<sequence length="211" mass="22809">MGLFGIDRDLSRVAAYALPDTAVVRVFSLIRLQDPEGTIRWAESDPSVLSALTTFREASAGTPVRRRPAQPMGMVDAETVTSLQTLFASDEELNVLVWSGYADSAQLADRGRPATGDAAAFIEQGGLLQLRIPARELADFTEENGRHFPVAVWNDDESIAIAQPVYHDSVYVSAVDGTVVEALLRAPTIEGRPISPVADLPSYPVNLSEVE</sequence>
<name>A0ABP8ZCL8_9ACTN</name>
<evidence type="ECO:0000313" key="2">
    <source>
        <dbReference type="Proteomes" id="UP001500822"/>
    </source>
</evidence>